<comment type="caution">
    <text evidence="7">The sequence shown here is derived from an EMBL/GenBank/DDBJ whole genome shotgun (WGS) entry which is preliminary data.</text>
</comment>
<dbReference type="Proteomes" id="UP001221757">
    <property type="component" value="Unassembled WGS sequence"/>
</dbReference>
<feature type="transmembrane region" description="Helical" evidence="5">
    <location>
        <begin position="67"/>
        <end position="85"/>
    </location>
</feature>
<evidence type="ECO:0000259" key="6">
    <source>
        <dbReference type="Pfam" id="PF00324"/>
    </source>
</evidence>
<feature type="non-terminal residue" evidence="7">
    <location>
        <position position="236"/>
    </location>
</feature>
<keyword evidence="4 5" id="KW-0472">Membrane</keyword>
<dbReference type="GO" id="GO:0016020">
    <property type="term" value="C:membrane"/>
    <property type="evidence" value="ECO:0007669"/>
    <property type="project" value="UniProtKB-SubCell"/>
</dbReference>
<feature type="transmembrane region" description="Helical" evidence="5">
    <location>
        <begin position="143"/>
        <end position="162"/>
    </location>
</feature>
<dbReference type="InterPro" id="IPR004841">
    <property type="entry name" value="AA-permease/SLC12A_dom"/>
</dbReference>
<dbReference type="EMBL" id="JARKIE010000004">
    <property type="protein sequence ID" value="KAJ7708074.1"/>
    <property type="molecule type" value="Genomic_DNA"/>
</dbReference>
<keyword evidence="3 5" id="KW-1133">Transmembrane helix</keyword>
<evidence type="ECO:0000256" key="5">
    <source>
        <dbReference type="SAM" id="Phobius"/>
    </source>
</evidence>
<organism evidence="7 8">
    <name type="scientific">Mycena rosella</name>
    <name type="common">Pink bonnet</name>
    <name type="synonym">Agaricus rosellus</name>
    <dbReference type="NCBI Taxonomy" id="1033263"/>
    <lineage>
        <taxon>Eukaryota</taxon>
        <taxon>Fungi</taxon>
        <taxon>Dikarya</taxon>
        <taxon>Basidiomycota</taxon>
        <taxon>Agaricomycotina</taxon>
        <taxon>Agaricomycetes</taxon>
        <taxon>Agaricomycetidae</taxon>
        <taxon>Agaricales</taxon>
        <taxon>Marasmiineae</taxon>
        <taxon>Mycenaceae</taxon>
        <taxon>Mycena</taxon>
    </lineage>
</organism>
<sequence>QVLSSLINAAVLISAFSAANSLLYSTSRQLYGLELRGQAPRIFAKTTKARRLNQMFDIQLIKRLKKGLPITALAFSSIWVVLGYIPLSTGASTALNWLSNLVSILGFCTWGIISLTCIRFYHGLKHHGIDRTKFVYWSRLQPYPAYWALCWSIIIILFNGWSVFLEGEWNTSNFIIAYINLPILRLLYVLYKVVRRSKIVSFQAMDFYSNVPSPESLDSDARESVTRAEKFAAWLF</sequence>
<dbReference type="InterPro" id="IPR050524">
    <property type="entry name" value="APC_YAT"/>
</dbReference>
<keyword evidence="2 5" id="KW-0812">Transmembrane</keyword>
<feature type="transmembrane region" description="Helical" evidence="5">
    <location>
        <begin position="6"/>
        <end position="26"/>
    </location>
</feature>
<comment type="subcellular location">
    <subcellularLocation>
        <location evidence="1">Membrane</location>
        <topology evidence="1">Multi-pass membrane protein</topology>
    </subcellularLocation>
</comment>
<dbReference type="Gene3D" id="1.20.1740.10">
    <property type="entry name" value="Amino acid/polyamine transporter I"/>
    <property type="match status" value="1"/>
</dbReference>
<accession>A0AAD7GYE0</accession>
<evidence type="ECO:0000256" key="1">
    <source>
        <dbReference type="ARBA" id="ARBA00004141"/>
    </source>
</evidence>
<protein>
    <submittedName>
        <fullName evidence="7">Amino acid permease-domain-containing protein</fullName>
    </submittedName>
</protein>
<dbReference type="PANTHER" id="PTHR43341">
    <property type="entry name" value="AMINO ACID PERMEASE"/>
    <property type="match status" value="1"/>
</dbReference>
<dbReference type="Pfam" id="PF00324">
    <property type="entry name" value="AA_permease"/>
    <property type="match status" value="2"/>
</dbReference>
<evidence type="ECO:0000313" key="8">
    <source>
        <dbReference type="Proteomes" id="UP001221757"/>
    </source>
</evidence>
<dbReference type="GO" id="GO:0015171">
    <property type="term" value="F:amino acid transmembrane transporter activity"/>
    <property type="evidence" value="ECO:0007669"/>
    <property type="project" value="TreeGrafter"/>
</dbReference>
<keyword evidence="8" id="KW-1185">Reference proteome</keyword>
<gene>
    <name evidence="7" type="ORF">B0H17DRAFT_917475</name>
</gene>
<name>A0AAD7GYE0_MYCRO</name>
<feature type="transmembrane region" description="Helical" evidence="5">
    <location>
        <begin position="174"/>
        <end position="191"/>
    </location>
</feature>
<dbReference type="AlphaFoldDB" id="A0AAD7GYE0"/>
<evidence type="ECO:0000256" key="4">
    <source>
        <dbReference type="ARBA" id="ARBA00023136"/>
    </source>
</evidence>
<reference evidence="7" key="1">
    <citation type="submission" date="2023-03" db="EMBL/GenBank/DDBJ databases">
        <title>Massive genome expansion in bonnet fungi (Mycena s.s.) driven by repeated elements and novel gene families across ecological guilds.</title>
        <authorList>
            <consortium name="Lawrence Berkeley National Laboratory"/>
            <person name="Harder C.B."/>
            <person name="Miyauchi S."/>
            <person name="Viragh M."/>
            <person name="Kuo A."/>
            <person name="Thoen E."/>
            <person name="Andreopoulos B."/>
            <person name="Lu D."/>
            <person name="Skrede I."/>
            <person name="Drula E."/>
            <person name="Henrissat B."/>
            <person name="Morin E."/>
            <person name="Kohler A."/>
            <person name="Barry K."/>
            <person name="LaButti K."/>
            <person name="Morin E."/>
            <person name="Salamov A."/>
            <person name="Lipzen A."/>
            <person name="Mereny Z."/>
            <person name="Hegedus B."/>
            <person name="Baldrian P."/>
            <person name="Stursova M."/>
            <person name="Weitz H."/>
            <person name="Taylor A."/>
            <person name="Grigoriev I.V."/>
            <person name="Nagy L.G."/>
            <person name="Martin F."/>
            <person name="Kauserud H."/>
        </authorList>
    </citation>
    <scope>NUCLEOTIDE SEQUENCE</scope>
    <source>
        <strain evidence="7">CBHHK067</strain>
    </source>
</reference>
<evidence type="ECO:0000256" key="3">
    <source>
        <dbReference type="ARBA" id="ARBA00022989"/>
    </source>
</evidence>
<evidence type="ECO:0000256" key="2">
    <source>
        <dbReference type="ARBA" id="ARBA00022692"/>
    </source>
</evidence>
<feature type="transmembrane region" description="Helical" evidence="5">
    <location>
        <begin position="97"/>
        <end position="122"/>
    </location>
</feature>
<dbReference type="PANTHER" id="PTHR43341:SF4">
    <property type="entry name" value="ARGININE PERMEASE CAN1-RELATED"/>
    <property type="match status" value="1"/>
</dbReference>
<proteinExistence type="predicted"/>
<feature type="domain" description="Amino acid permease/ SLC12A" evidence="6">
    <location>
        <begin position="65"/>
        <end position="199"/>
    </location>
</feature>
<feature type="domain" description="Amino acid permease/ SLC12A" evidence="6">
    <location>
        <begin position="2"/>
        <end position="50"/>
    </location>
</feature>
<evidence type="ECO:0000313" key="7">
    <source>
        <dbReference type="EMBL" id="KAJ7708074.1"/>
    </source>
</evidence>